<sequence length="249" mass="28007">MDSETYREKGRLLTWSDDDSNGDEQTRRISRRSWAPITIIALSCSNLFLVALCACLALRGVGQPAPHTGPDLGPSWLPPQSKELLFLFMCDTVPMKKTLISEPIYGGPVTVESEKAWDDLMPLGRGFVVIKNQTALPQVPKFNATMGEYKGVISVFHQLHCVWATREAFFKLLRGGNSTEIDLGHLSHCWDFVRQAIQCRADTTIEWQVSEELGGSLGWGYQHQCYDYEALKAWAEDHSWGGDNEKNIQ</sequence>
<dbReference type="PANTHER" id="PTHR33365:SF11">
    <property type="entry name" value="TAT PATHWAY SIGNAL SEQUENCE"/>
    <property type="match status" value="1"/>
</dbReference>
<evidence type="ECO:0008006" key="8">
    <source>
        <dbReference type="Google" id="ProtNLM"/>
    </source>
</evidence>
<evidence type="ECO:0000256" key="4">
    <source>
        <dbReference type="SAM" id="MobiDB-lite"/>
    </source>
</evidence>
<dbReference type="GO" id="GO:0043386">
    <property type="term" value="P:mycotoxin biosynthetic process"/>
    <property type="evidence" value="ECO:0007669"/>
    <property type="project" value="InterPro"/>
</dbReference>
<comment type="pathway">
    <text evidence="1">Mycotoxin biosynthesis.</text>
</comment>
<proteinExistence type="inferred from homology"/>
<evidence type="ECO:0000256" key="3">
    <source>
        <dbReference type="ARBA" id="ARBA00035112"/>
    </source>
</evidence>
<keyword evidence="5" id="KW-0472">Membrane</keyword>
<keyword evidence="2" id="KW-0560">Oxidoreductase</keyword>
<keyword evidence="7" id="KW-1185">Reference proteome</keyword>
<dbReference type="AlphaFoldDB" id="A0A9W4WNG4"/>
<evidence type="ECO:0000313" key="6">
    <source>
        <dbReference type="EMBL" id="CAI0651361.1"/>
    </source>
</evidence>
<accession>A0A9W4WNG4</accession>
<dbReference type="EMBL" id="CAMGZC010001061">
    <property type="protein sequence ID" value="CAI0651361.1"/>
    <property type="molecule type" value="Genomic_DNA"/>
</dbReference>
<feature type="transmembrane region" description="Helical" evidence="5">
    <location>
        <begin position="37"/>
        <end position="61"/>
    </location>
</feature>
<dbReference type="Proteomes" id="UP001152533">
    <property type="component" value="Unassembled WGS sequence"/>
</dbReference>
<evidence type="ECO:0000256" key="1">
    <source>
        <dbReference type="ARBA" id="ARBA00004685"/>
    </source>
</evidence>
<dbReference type="GO" id="GO:0016491">
    <property type="term" value="F:oxidoreductase activity"/>
    <property type="evidence" value="ECO:0007669"/>
    <property type="project" value="UniProtKB-KW"/>
</dbReference>
<comment type="similarity">
    <text evidence="3">Belongs to the ustYa family.</text>
</comment>
<keyword evidence="5" id="KW-0812">Transmembrane</keyword>
<protein>
    <recommendedName>
        <fullName evidence="8">Oxidase ustYa</fullName>
    </recommendedName>
</protein>
<feature type="region of interest" description="Disordered" evidence="4">
    <location>
        <begin position="1"/>
        <end position="24"/>
    </location>
</feature>
<evidence type="ECO:0000256" key="2">
    <source>
        <dbReference type="ARBA" id="ARBA00023002"/>
    </source>
</evidence>
<gene>
    <name evidence="6" type="ORF">CGXH109_LOCUS105593</name>
</gene>
<feature type="compositionally biased region" description="Basic and acidic residues" evidence="4">
    <location>
        <begin position="1"/>
        <end position="11"/>
    </location>
</feature>
<dbReference type="Pfam" id="PF11807">
    <property type="entry name" value="UstYa"/>
    <property type="match status" value="1"/>
</dbReference>
<reference evidence="6" key="1">
    <citation type="submission" date="2022-08" db="EMBL/GenBank/DDBJ databases">
        <authorList>
            <person name="Giroux E."/>
            <person name="Giroux E."/>
        </authorList>
    </citation>
    <scope>NUCLEOTIDE SEQUENCE</scope>
    <source>
        <strain evidence="6">H1091258</strain>
    </source>
</reference>
<evidence type="ECO:0000256" key="5">
    <source>
        <dbReference type="SAM" id="Phobius"/>
    </source>
</evidence>
<organism evidence="6 7">
    <name type="scientific">Colletotrichum noveboracense</name>
    <dbReference type="NCBI Taxonomy" id="2664923"/>
    <lineage>
        <taxon>Eukaryota</taxon>
        <taxon>Fungi</taxon>
        <taxon>Dikarya</taxon>
        <taxon>Ascomycota</taxon>
        <taxon>Pezizomycotina</taxon>
        <taxon>Sordariomycetes</taxon>
        <taxon>Hypocreomycetidae</taxon>
        <taxon>Glomerellales</taxon>
        <taxon>Glomerellaceae</taxon>
        <taxon>Colletotrichum</taxon>
        <taxon>Colletotrichum gloeosporioides species complex</taxon>
    </lineage>
</organism>
<dbReference type="InterPro" id="IPR021765">
    <property type="entry name" value="UstYa-like"/>
</dbReference>
<comment type="caution">
    <text evidence="6">The sequence shown here is derived from an EMBL/GenBank/DDBJ whole genome shotgun (WGS) entry which is preliminary data.</text>
</comment>
<evidence type="ECO:0000313" key="7">
    <source>
        <dbReference type="Proteomes" id="UP001152533"/>
    </source>
</evidence>
<name>A0A9W4WNG4_9PEZI</name>
<dbReference type="PANTHER" id="PTHR33365">
    <property type="entry name" value="YALI0B05434P"/>
    <property type="match status" value="1"/>
</dbReference>
<keyword evidence="5" id="KW-1133">Transmembrane helix</keyword>